<organism evidence="1 2">
    <name type="scientific">Natrarchaeobaculum aegyptiacum</name>
    <dbReference type="NCBI Taxonomy" id="745377"/>
    <lineage>
        <taxon>Archaea</taxon>
        <taxon>Methanobacteriati</taxon>
        <taxon>Methanobacteriota</taxon>
        <taxon>Stenosarchaea group</taxon>
        <taxon>Halobacteria</taxon>
        <taxon>Halobacteriales</taxon>
        <taxon>Natrialbaceae</taxon>
        <taxon>Natrarchaeobaculum</taxon>
    </lineage>
</organism>
<reference evidence="2" key="1">
    <citation type="submission" date="2017-02" db="EMBL/GenBank/DDBJ databases">
        <title>Natronthermophilus aegyptiacus gen. nov.,sp. nov., an aerobic, extremely halophilic alkalithermophilic archaeon isolated from the athalassohaline Wadi An Natrun, Egypt.</title>
        <authorList>
            <person name="Zhao B."/>
        </authorList>
    </citation>
    <scope>NUCLEOTIDE SEQUENCE [LARGE SCALE GENOMIC DNA]</scope>
    <source>
        <strain evidence="2">JW/NM-HA 15</strain>
    </source>
</reference>
<keyword evidence="2" id="KW-1185">Reference proteome</keyword>
<dbReference type="AlphaFoldDB" id="A0A2Z2HVD6"/>
<gene>
    <name evidence="1" type="ORF">B1756_16520</name>
</gene>
<sequence>MDTGGNRDRYRTYGLYLSQSVREQLEEHLYDEAGVVDLEEYFDPSVSTIPSGDPGADATHALLASVVADFATLYDEANFVAARSLDHDAFALTSLAAEPETIAAARDRFEAATIIQEADLRTVHTAVLDAWLTAE</sequence>
<proteinExistence type="predicted"/>
<dbReference type="Proteomes" id="UP000250088">
    <property type="component" value="Chromosome"/>
</dbReference>
<dbReference type="EMBL" id="CP019893">
    <property type="protein sequence ID" value="ARS91171.1"/>
    <property type="molecule type" value="Genomic_DNA"/>
</dbReference>
<evidence type="ECO:0000313" key="1">
    <source>
        <dbReference type="EMBL" id="ARS91171.1"/>
    </source>
</evidence>
<dbReference type="KEGG" id="naj:B1756_16520"/>
<dbReference type="OrthoDB" id="202451at2157"/>
<accession>A0A2Z2HVD6</accession>
<protein>
    <submittedName>
        <fullName evidence="1">Uncharacterized protein</fullName>
    </submittedName>
</protein>
<evidence type="ECO:0000313" key="2">
    <source>
        <dbReference type="Proteomes" id="UP000250088"/>
    </source>
</evidence>
<dbReference type="GeneID" id="32895711"/>
<name>A0A2Z2HVD6_9EURY</name>
<dbReference type="RefSeq" id="WP_086889540.1">
    <property type="nucleotide sequence ID" value="NZ_CP019893.1"/>
</dbReference>